<dbReference type="EMBL" id="RQGD01000022">
    <property type="protein sequence ID" value="TGL60163.1"/>
    <property type="molecule type" value="Genomic_DNA"/>
</dbReference>
<dbReference type="Pfam" id="PF00108">
    <property type="entry name" value="Thiolase_N"/>
    <property type="match status" value="1"/>
</dbReference>
<evidence type="ECO:0000256" key="3">
    <source>
        <dbReference type="ARBA" id="ARBA00023315"/>
    </source>
</evidence>
<evidence type="ECO:0000256" key="4">
    <source>
        <dbReference type="PIRSR" id="PIRSR000429-1"/>
    </source>
</evidence>
<dbReference type="InterPro" id="IPR020615">
    <property type="entry name" value="Thiolase_acyl_enz_int_AS"/>
</dbReference>
<dbReference type="RefSeq" id="WP_135623089.1">
    <property type="nucleotide sequence ID" value="NZ_RQGD01000022.1"/>
</dbReference>
<dbReference type="FunFam" id="3.40.47.10:FF:000010">
    <property type="entry name" value="Acetyl-CoA acetyltransferase (Thiolase)"/>
    <property type="match status" value="1"/>
</dbReference>
<keyword evidence="3 5" id="KW-0012">Acyltransferase</keyword>
<dbReference type="SUPFAM" id="SSF53901">
    <property type="entry name" value="Thiolase-like"/>
    <property type="match status" value="2"/>
</dbReference>
<dbReference type="PROSITE" id="PS00098">
    <property type="entry name" value="THIOLASE_1"/>
    <property type="match status" value="1"/>
</dbReference>
<keyword evidence="2 5" id="KW-0808">Transferase</keyword>
<dbReference type="InterPro" id="IPR020613">
    <property type="entry name" value="Thiolase_CS"/>
</dbReference>
<evidence type="ECO:0000259" key="6">
    <source>
        <dbReference type="Pfam" id="PF00108"/>
    </source>
</evidence>
<dbReference type="InterPro" id="IPR016039">
    <property type="entry name" value="Thiolase-like"/>
</dbReference>
<feature type="active site" description="Acyl-thioester intermediate" evidence="4">
    <location>
        <position position="89"/>
    </location>
</feature>
<name>A0A4R9K2D1_9LEPT</name>
<dbReference type="PANTHER" id="PTHR18919">
    <property type="entry name" value="ACETYL-COA C-ACYLTRANSFERASE"/>
    <property type="match status" value="1"/>
</dbReference>
<gene>
    <name evidence="8" type="ORF">EHQ58_06580</name>
</gene>
<dbReference type="AlphaFoldDB" id="A0A4R9K2D1"/>
<dbReference type="OrthoDB" id="9764892at2"/>
<dbReference type="NCBIfam" id="TIGR01930">
    <property type="entry name" value="AcCoA-C-Actrans"/>
    <property type="match status" value="1"/>
</dbReference>
<feature type="domain" description="Thiolase C-terminal" evidence="7">
    <location>
        <begin position="269"/>
        <end position="389"/>
    </location>
</feature>
<dbReference type="InterPro" id="IPR020617">
    <property type="entry name" value="Thiolase_C"/>
</dbReference>
<feature type="active site" description="Proton acceptor" evidence="4">
    <location>
        <position position="377"/>
    </location>
</feature>
<evidence type="ECO:0000256" key="1">
    <source>
        <dbReference type="ARBA" id="ARBA00010982"/>
    </source>
</evidence>
<evidence type="ECO:0000313" key="8">
    <source>
        <dbReference type="EMBL" id="TGL60163.1"/>
    </source>
</evidence>
<dbReference type="PANTHER" id="PTHR18919:SF107">
    <property type="entry name" value="ACETYL-COA ACETYLTRANSFERASE, CYTOSOLIC"/>
    <property type="match status" value="1"/>
</dbReference>
<dbReference type="Proteomes" id="UP000297693">
    <property type="component" value="Unassembled WGS sequence"/>
</dbReference>
<dbReference type="Gene3D" id="3.40.47.10">
    <property type="match status" value="1"/>
</dbReference>
<dbReference type="InterPro" id="IPR020610">
    <property type="entry name" value="Thiolase_AS"/>
</dbReference>
<dbReference type="CDD" id="cd00751">
    <property type="entry name" value="thiolase"/>
    <property type="match status" value="1"/>
</dbReference>
<dbReference type="PIRSF" id="PIRSF000429">
    <property type="entry name" value="Ac-CoA_Ac_transf"/>
    <property type="match status" value="1"/>
</dbReference>
<dbReference type="PROSITE" id="PS00099">
    <property type="entry name" value="THIOLASE_3"/>
    <property type="match status" value="1"/>
</dbReference>
<dbReference type="InterPro" id="IPR020616">
    <property type="entry name" value="Thiolase_N"/>
</dbReference>
<sequence length="393" mass="40725">MEQVFILGGLRSAFGSFGGSLKDFSAVDLGVEVSKAAMAKVGIDPSILEESIFGNVIPTGKDGIYLARHIGLKAGLPVASPALTLNRLCGSGMESVIQAAKKIMLGESHTVLAGGVESMSNAPYVVRNARFGVKYGNSEFEDSLAQGLTDIYVELPMGMTAENLSDQYKIAREEQDAWAAISQERAEVATANGNLKEEIHPITIGGKTPVVFDKDEFIKGKASAAKLAGLKPAFKKDGTVTAGNASGINDGASALIVASESQAKKLGKEPLAIVKGWGHAGCDPAKMGIGPAIAIPIALKQAGLSLKDIGLFEVNEAFAAQYLAVQKELGLNPEITNVNGGAIAIGHPLGASGNRVTLTLANEMRRRGVKYGVASLCIGGGQGIAIVLENPKA</sequence>
<accession>A0A4R9K2D1</accession>
<evidence type="ECO:0000256" key="5">
    <source>
        <dbReference type="RuleBase" id="RU003557"/>
    </source>
</evidence>
<feature type="domain" description="Thiolase N-terminal" evidence="6">
    <location>
        <begin position="4"/>
        <end position="261"/>
    </location>
</feature>
<dbReference type="Pfam" id="PF02803">
    <property type="entry name" value="Thiolase_C"/>
    <property type="match status" value="1"/>
</dbReference>
<organism evidence="8 9">
    <name type="scientific">Leptospira ognonensis</name>
    <dbReference type="NCBI Taxonomy" id="2484945"/>
    <lineage>
        <taxon>Bacteria</taxon>
        <taxon>Pseudomonadati</taxon>
        <taxon>Spirochaetota</taxon>
        <taxon>Spirochaetia</taxon>
        <taxon>Leptospirales</taxon>
        <taxon>Leptospiraceae</taxon>
        <taxon>Leptospira</taxon>
    </lineage>
</organism>
<evidence type="ECO:0000259" key="7">
    <source>
        <dbReference type="Pfam" id="PF02803"/>
    </source>
</evidence>
<dbReference type="PROSITE" id="PS00737">
    <property type="entry name" value="THIOLASE_2"/>
    <property type="match status" value="1"/>
</dbReference>
<dbReference type="InterPro" id="IPR002155">
    <property type="entry name" value="Thiolase"/>
</dbReference>
<proteinExistence type="inferred from homology"/>
<evidence type="ECO:0000313" key="9">
    <source>
        <dbReference type="Proteomes" id="UP000297693"/>
    </source>
</evidence>
<keyword evidence="9" id="KW-1185">Reference proteome</keyword>
<comment type="caution">
    <text evidence="8">The sequence shown here is derived from an EMBL/GenBank/DDBJ whole genome shotgun (WGS) entry which is preliminary data.</text>
</comment>
<dbReference type="GO" id="GO:0003988">
    <property type="term" value="F:acetyl-CoA C-acyltransferase activity"/>
    <property type="evidence" value="ECO:0007669"/>
    <property type="project" value="UniProtKB-ARBA"/>
</dbReference>
<reference evidence="8" key="1">
    <citation type="journal article" date="2019" name="PLoS Negl. Trop. Dis.">
        <title>Revisiting the worldwide diversity of Leptospira species in the environment.</title>
        <authorList>
            <person name="Vincent A.T."/>
            <person name="Schiettekatte O."/>
            <person name="Bourhy P."/>
            <person name="Veyrier F.J."/>
            <person name="Picardeau M."/>
        </authorList>
    </citation>
    <scope>NUCLEOTIDE SEQUENCE [LARGE SCALE GENOMIC DNA]</scope>
    <source>
        <strain evidence="8">201702476</strain>
    </source>
</reference>
<evidence type="ECO:0000256" key="2">
    <source>
        <dbReference type="ARBA" id="ARBA00022679"/>
    </source>
</evidence>
<protein>
    <submittedName>
        <fullName evidence="8">Acetyl-CoA C-acetyltransferase</fullName>
    </submittedName>
</protein>
<comment type="similarity">
    <text evidence="1 5">Belongs to the thiolase-like superfamily. Thiolase family.</text>
</comment>
<feature type="active site" description="Proton acceptor" evidence="4">
    <location>
        <position position="347"/>
    </location>
</feature>